<comment type="caution">
    <text evidence="1">The sequence shown here is derived from an EMBL/GenBank/DDBJ whole genome shotgun (WGS) entry which is preliminary data.</text>
</comment>
<protein>
    <submittedName>
        <fullName evidence="1">Uncharacterized protein</fullName>
    </submittedName>
</protein>
<dbReference type="EMBL" id="LRPC01000001">
    <property type="protein sequence ID" value="KYG77546.1"/>
    <property type="molecule type" value="Genomic_DNA"/>
</dbReference>
<evidence type="ECO:0000313" key="2">
    <source>
        <dbReference type="Proteomes" id="UP000075606"/>
    </source>
</evidence>
<dbReference type="OrthoDB" id="653988at2"/>
<accession>A0A150XFT7</accession>
<sequence>MHQIEPYYSWLKYYNVANDPNSPYDGKEYNYELYSETIYGYYIDPAWDFMGSETLFIKILYVDYNKGFIIIEFIGEWNDALNNDIMHFKRNIIDHFNSFGIDKYILIGENILNFHGSDDSYYEEWFDDMEDGWITAIGFRDFVIEEMKNYEIDSYINFGGDLDVIEWRTLKPSVLFDRINSIISRRIGLV</sequence>
<dbReference type="AlphaFoldDB" id="A0A150XFT7"/>
<proteinExistence type="predicted"/>
<name>A0A150XFT7_9BACT</name>
<dbReference type="Proteomes" id="UP000075606">
    <property type="component" value="Unassembled WGS sequence"/>
</dbReference>
<dbReference type="RefSeq" id="WP_068215999.1">
    <property type="nucleotide sequence ID" value="NZ_CP139724.1"/>
</dbReference>
<reference evidence="1 2" key="1">
    <citation type="submission" date="2016-01" db="EMBL/GenBank/DDBJ databases">
        <title>Genome sequencing of Roseivirga spongicola UST030701-084.</title>
        <authorList>
            <person name="Selvaratnam C."/>
            <person name="Thevarajoo S."/>
            <person name="Goh K.M."/>
            <person name="Ee R."/>
            <person name="Chan K.-G."/>
            <person name="Chong C.S."/>
        </authorList>
    </citation>
    <scope>NUCLEOTIDE SEQUENCE [LARGE SCALE GENOMIC DNA]</scope>
    <source>
        <strain evidence="1 2">UST030701-084</strain>
    </source>
</reference>
<keyword evidence="2" id="KW-1185">Reference proteome</keyword>
<dbReference type="STRING" id="333140.AWW68_01885"/>
<organism evidence="1 2">
    <name type="scientific">Roseivirga spongicola</name>
    <dbReference type="NCBI Taxonomy" id="333140"/>
    <lineage>
        <taxon>Bacteria</taxon>
        <taxon>Pseudomonadati</taxon>
        <taxon>Bacteroidota</taxon>
        <taxon>Cytophagia</taxon>
        <taxon>Cytophagales</taxon>
        <taxon>Roseivirgaceae</taxon>
        <taxon>Roseivirga</taxon>
    </lineage>
</organism>
<gene>
    <name evidence="1" type="ORF">AWW68_01885</name>
</gene>
<evidence type="ECO:0000313" key="1">
    <source>
        <dbReference type="EMBL" id="KYG77546.1"/>
    </source>
</evidence>